<dbReference type="Pfam" id="PF00079">
    <property type="entry name" value="Serpin"/>
    <property type="match status" value="1"/>
</dbReference>
<dbReference type="OrthoDB" id="9518664at2759"/>
<evidence type="ECO:0000256" key="1">
    <source>
        <dbReference type="SAM" id="Phobius"/>
    </source>
</evidence>
<proteinExistence type="predicted"/>
<keyword evidence="4" id="KW-1185">Reference proteome</keyword>
<protein>
    <submittedName>
        <fullName evidence="5">SERPIN domain-containing protein</fullName>
    </submittedName>
</protein>
<evidence type="ECO:0000259" key="2">
    <source>
        <dbReference type="Pfam" id="PF00079"/>
    </source>
</evidence>
<dbReference type="AlphaFoldDB" id="A0A183EV96"/>
<keyword evidence="1" id="KW-0812">Transmembrane</keyword>
<accession>A0A183EV96</accession>
<dbReference type="WBParaSite" id="GPUH_0002491701-mRNA-1">
    <property type="protein sequence ID" value="GPUH_0002491701-mRNA-1"/>
    <property type="gene ID" value="GPUH_0002491701"/>
</dbReference>
<dbReference type="InterPro" id="IPR023796">
    <property type="entry name" value="Serpin_dom"/>
</dbReference>
<sequence>MGLNYKFSRVIGMDEIQADFALNLLKAATRGNESAIISPFSAAVALAMAYIGAVSKTKEEMSEVLAKGQYF</sequence>
<organism evidence="5">
    <name type="scientific">Gongylonema pulchrum</name>
    <dbReference type="NCBI Taxonomy" id="637853"/>
    <lineage>
        <taxon>Eukaryota</taxon>
        <taxon>Metazoa</taxon>
        <taxon>Ecdysozoa</taxon>
        <taxon>Nematoda</taxon>
        <taxon>Chromadorea</taxon>
        <taxon>Rhabditida</taxon>
        <taxon>Spirurina</taxon>
        <taxon>Spiruromorpha</taxon>
        <taxon>Spiruroidea</taxon>
        <taxon>Gongylonematidae</taxon>
        <taxon>Gongylonema</taxon>
    </lineage>
</organism>
<dbReference type="Proteomes" id="UP000271098">
    <property type="component" value="Unassembled WGS sequence"/>
</dbReference>
<dbReference type="InterPro" id="IPR042178">
    <property type="entry name" value="Serpin_sf_1"/>
</dbReference>
<gene>
    <name evidence="3" type="ORF">GPUH_LOCUS24888</name>
</gene>
<feature type="domain" description="Serpin" evidence="2">
    <location>
        <begin position="17"/>
        <end position="66"/>
    </location>
</feature>
<keyword evidence="1" id="KW-0472">Membrane</keyword>
<dbReference type="EMBL" id="UYRT01102889">
    <property type="protein sequence ID" value="VDN43469.1"/>
    <property type="molecule type" value="Genomic_DNA"/>
</dbReference>
<evidence type="ECO:0000313" key="5">
    <source>
        <dbReference type="WBParaSite" id="GPUH_0002491701-mRNA-1"/>
    </source>
</evidence>
<evidence type="ECO:0000313" key="4">
    <source>
        <dbReference type="Proteomes" id="UP000271098"/>
    </source>
</evidence>
<name>A0A183EV96_9BILA</name>
<feature type="transmembrane region" description="Helical" evidence="1">
    <location>
        <begin position="35"/>
        <end position="53"/>
    </location>
</feature>
<keyword evidence="1" id="KW-1133">Transmembrane helix</keyword>
<dbReference type="Gene3D" id="3.30.497.10">
    <property type="entry name" value="Antithrombin, subunit I, domain 2"/>
    <property type="match status" value="1"/>
</dbReference>
<evidence type="ECO:0000313" key="3">
    <source>
        <dbReference type="EMBL" id="VDN43469.1"/>
    </source>
</evidence>
<reference evidence="5" key="1">
    <citation type="submission" date="2016-06" db="UniProtKB">
        <authorList>
            <consortium name="WormBaseParasite"/>
        </authorList>
    </citation>
    <scope>IDENTIFICATION</scope>
</reference>
<dbReference type="InterPro" id="IPR036186">
    <property type="entry name" value="Serpin_sf"/>
</dbReference>
<dbReference type="SUPFAM" id="SSF56574">
    <property type="entry name" value="Serpins"/>
    <property type="match status" value="1"/>
</dbReference>
<reference evidence="3 4" key="2">
    <citation type="submission" date="2018-11" db="EMBL/GenBank/DDBJ databases">
        <authorList>
            <consortium name="Pathogen Informatics"/>
        </authorList>
    </citation>
    <scope>NUCLEOTIDE SEQUENCE [LARGE SCALE GENOMIC DNA]</scope>
</reference>